<dbReference type="AlphaFoldDB" id="A0A409VHB6"/>
<evidence type="ECO:0000259" key="1">
    <source>
        <dbReference type="Pfam" id="PF12937"/>
    </source>
</evidence>
<dbReference type="SUPFAM" id="SSF52047">
    <property type="entry name" value="RNI-like"/>
    <property type="match status" value="1"/>
</dbReference>
<gene>
    <name evidence="2" type="ORF">CVT26_000568</name>
</gene>
<proteinExistence type="predicted"/>
<comment type="caution">
    <text evidence="2">The sequence shown here is derived from an EMBL/GenBank/DDBJ whole genome shotgun (WGS) entry which is preliminary data.</text>
</comment>
<organism evidence="2 3">
    <name type="scientific">Gymnopilus dilepis</name>
    <dbReference type="NCBI Taxonomy" id="231916"/>
    <lineage>
        <taxon>Eukaryota</taxon>
        <taxon>Fungi</taxon>
        <taxon>Dikarya</taxon>
        <taxon>Basidiomycota</taxon>
        <taxon>Agaricomycotina</taxon>
        <taxon>Agaricomycetes</taxon>
        <taxon>Agaricomycetidae</taxon>
        <taxon>Agaricales</taxon>
        <taxon>Agaricineae</taxon>
        <taxon>Hymenogastraceae</taxon>
        <taxon>Gymnopilus</taxon>
    </lineage>
</organism>
<accession>A0A409VHB6</accession>
<dbReference type="Gene3D" id="1.20.1280.50">
    <property type="match status" value="1"/>
</dbReference>
<dbReference type="EMBL" id="NHYE01005649">
    <property type="protein sequence ID" value="PPQ65625.1"/>
    <property type="molecule type" value="Genomic_DNA"/>
</dbReference>
<dbReference type="Pfam" id="PF12937">
    <property type="entry name" value="F-box-like"/>
    <property type="match status" value="1"/>
</dbReference>
<keyword evidence="3" id="KW-1185">Reference proteome</keyword>
<dbReference type="InParanoid" id="A0A409VHB6"/>
<dbReference type="InterPro" id="IPR036047">
    <property type="entry name" value="F-box-like_dom_sf"/>
</dbReference>
<feature type="domain" description="F-box" evidence="1">
    <location>
        <begin position="31"/>
        <end position="85"/>
    </location>
</feature>
<name>A0A409VHB6_9AGAR</name>
<evidence type="ECO:0000313" key="3">
    <source>
        <dbReference type="Proteomes" id="UP000284706"/>
    </source>
</evidence>
<dbReference type="OrthoDB" id="2423701at2759"/>
<reference evidence="2 3" key="1">
    <citation type="journal article" date="2018" name="Evol. Lett.">
        <title>Horizontal gene cluster transfer increased hallucinogenic mushroom diversity.</title>
        <authorList>
            <person name="Reynolds H.T."/>
            <person name="Vijayakumar V."/>
            <person name="Gluck-Thaler E."/>
            <person name="Korotkin H.B."/>
            <person name="Matheny P.B."/>
            <person name="Slot J.C."/>
        </authorList>
    </citation>
    <scope>NUCLEOTIDE SEQUENCE [LARGE SCALE GENOMIC DNA]</scope>
    <source>
        <strain evidence="2 3">SRW20</strain>
    </source>
</reference>
<dbReference type="Proteomes" id="UP000284706">
    <property type="component" value="Unassembled WGS sequence"/>
</dbReference>
<protein>
    <recommendedName>
        <fullName evidence="1">F-box domain-containing protein</fullName>
    </recommendedName>
</protein>
<dbReference type="InterPro" id="IPR001810">
    <property type="entry name" value="F-box_dom"/>
</dbReference>
<evidence type="ECO:0000313" key="2">
    <source>
        <dbReference type="EMBL" id="PPQ65625.1"/>
    </source>
</evidence>
<dbReference type="SUPFAM" id="SSF81383">
    <property type="entry name" value="F-box domain"/>
    <property type="match status" value="1"/>
</dbReference>
<sequence length="503" mass="57546">MPRSNKREMAALSNPPIGSGQRLPLHSLSPIQRLPIEIASMIFRYYASEEAREAGHANPLTLGAVCKSWREIAWTTREIWTFLYVHVLLSKSRSWRTFYELVAEWLSRCANRPLNIHLHCYPEDPDQKKTTQYEFRNGLPLLTLVNRYSGQWHALDIQVPDVLMSYLDSSSCTESNLSHLLMGIPNDGDFLPPTFAPRIANLRPRVVELFCFYLRIPPQFLAQFWACVTRLRLVNLSVEYLYTIIFPNAPNLREFVFQGAIFKSNEALAPAPSTGSVSHPQLESLEIEFADSEAECLFMDAFILPGLKVLRISQVEPYIKLHPECLDGFLTRSSCHLRTMEFPPLIYAAEEDDWIDVLTTLGSIPTLEKLNINGDENPLFMDSLSDLLDAHLPSDDEPTPARPAPLFPSLRLFSWRGYEWFPWEMIPSFFAPLHPHDSDVRRPLQKIQVHCHPRSEETVKHIPVDVLSELLRFVGEVEFDFTVDPGSGPSQDWLEASIAKLFK</sequence>